<name>A0A9J5X1Y1_SOLCO</name>
<dbReference type="EMBL" id="JACXVP010000010">
    <property type="protein sequence ID" value="KAG5581711.1"/>
    <property type="molecule type" value="Genomic_DNA"/>
</dbReference>
<sequence>MIHPTNHDSTKSPSRRELERISYHMSSTRCKRRGGKRSETARGKRFASRVGARWLRLGRLWLSLVRLSMFRNLFIDLLRVWRVRVSSMLNFYSSFRPYFEKMLDYDKDVSRYY</sequence>
<proteinExistence type="predicted"/>
<reference evidence="1 2" key="1">
    <citation type="submission" date="2020-09" db="EMBL/GenBank/DDBJ databases">
        <title>De no assembly of potato wild relative species, Solanum commersonii.</title>
        <authorList>
            <person name="Cho K."/>
        </authorList>
    </citation>
    <scope>NUCLEOTIDE SEQUENCE [LARGE SCALE GENOMIC DNA]</scope>
    <source>
        <strain evidence="1">LZ3.2</strain>
        <tissue evidence="1">Leaf</tissue>
    </source>
</reference>
<comment type="caution">
    <text evidence="1">The sequence shown here is derived from an EMBL/GenBank/DDBJ whole genome shotgun (WGS) entry which is preliminary data.</text>
</comment>
<dbReference type="AlphaFoldDB" id="A0A9J5X1Y1"/>
<evidence type="ECO:0000313" key="2">
    <source>
        <dbReference type="Proteomes" id="UP000824120"/>
    </source>
</evidence>
<protein>
    <submittedName>
        <fullName evidence="1">Uncharacterized protein</fullName>
    </submittedName>
</protein>
<evidence type="ECO:0000313" key="1">
    <source>
        <dbReference type="EMBL" id="KAG5581711.1"/>
    </source>
</evidence>
<dbReference type="Proteomes" id="UP000824120">
    <property type="component" value="Chromosome 10"/>
</dbReference>
<keyword evidence="2" id="KW-1185">Reference proteome</keyword>
<accession>A0A9J5X1Y1</accession>
<gene>
    <name evidence="1" type="ORF">H5410_052338</name>
</gene>
<organism evidence="1 2">
    <name type="scientific">Solanum commersonii</name>
    <name type="common">Commerson's wild potato</name>
    <name type="synonym">Commerson's nightshade</name>
    <dbReference type="NCBI Taxonomy" id="4109"/>
    <lineage>
        <taxon>Eukaryota</taxon>
        <taxon>Viridiplantae</taxon>
        <taxon>Streptophyta</taxon>
        <taxon>Embryophyta</taxon>
        <taxon>Tracheophyta</taxon>
        <taxon>Spermatophyta</taxon>
        <taxon>Magnoliopsida</taxon>
        <taxon>eudicotyledons</taxon>
        <taxon>Gunneridae</taxon>
        <taxon>Pentapetalae</taxon>
        <taxon>asterids</taxon>
        <taxon>lamiids</taxon>
        <taxon>Solanales</taxon>
        <taxon>Solanaceae</taxon>
        <taxon>Solanoideae</taxon>
        <taxon>Solaneae</taxon>
        <taxon>Solanum</taxon>
    </lineage>
</organism>